<feature type="signal peptide" evidence="1">
    <location>
        <begin position="1"/>
        <end position="19"/>
    </location>
</feature>
<name>A0A6G1IVH9_9PLEO</name>
<dbReference type="EMBL" id="MU005589">
    <property type="protein sequence ID" value="KAF2681889.1"/>
    <property type="molecule type" value="Genomic_DNA"/>
</dbReference>
<organism evidence="2 3">
    <name type="scientific">Lentithecium fluviatile CBS 122367</name>
    <dbReference type="NCBI Taxonomy" id="1168545"/>
    <lineage>
        <taxon>Eukaryota</taxon>
        <taxon>Fungi</taxon>
        <taxon>Dikarya</taxon>
        <taxon>Ascomycota</taxon>
        <taxon>Pezizomycotina</taxon>
        <taxon>Dothideomycetes</taxon>
        <taxon>Pleosporomycetidae</taxon>
        <taxon>Pleosporales</taxon>
        <taxon>Massarineae</taxon>
        <taxon>Lentitheciaceae</taxon>
        <taxon>Lentithecium</taxon>
    </lineage>
</organism>
<keyword evidence="3" id="KW-1185">Reference proteome</keyword>
<dbReference type="AlphaFoldDB" id="A0A6G1IVH9"/>
<sequence length="164" mass="17150">MKITAALSILSSLLTLTGAFQADTDGLYEVAIGKDGEILGNGELLENITSTAPTLSRRAIPNPQTNCLGYGINGGNYQVAYDTINRWCDQGNRISPGRSVVAKAGASAAIICNFASGSQPCGSGENSQFNTLLDISCGSGAGWVWVGEWGKTFGRDTVNTVKCH</sequence>
<reference evidence="2" key="1">
    <citation type="journal article" date="2020" name="Stud. Mycol.">
        <title>101 Dothideomycetes genomes: a test case for predicting lifestyles and emergence of pathogens.</title>
        <authorList>
            <person name="Haridas S."/>
            <person name="Albert R."/>
            <person name="Binder M."/>
            <person name="Bloem J."/>
            <person name="Labutti K."/>
            <person name="Salamov A."/>
            <person name="Andreopoulos B."/>
            <person name="Baker S."/>
            <person name="Barry K."/>
            <person name="Bills G."/>
            <person name="Bluhm B."/>
            <person name="Cannon C."/>
            <person name="Castanera R."/>
            <person name="Culley D."/>
            <person name="Daum C."/>
            <person name="Ezra D."/>
            <person name="Gonzalez J."/>
            <person name="Henrissat B."/>
            <person name="Kuo A."/>
            <person name="Liang C."/>
            <person name="Lipzen A."/>
            <person name="Lutzoni F."/>
            <person name="Magnuson J."/>
            <person name="Mondo S."/>
            <person name="Nolan M."/>
            <person name="Ohm R."/>
            <person name="Pangilinan J."/>
            <person name="Park H.-J."/>
            <person name="Ramirez L."/>
            <person name="Alfaro M."/>
            <person name="Sun H."/>
            <person name="Tritt A."/>
            <person name="Yoshinaga Y."/>
            <person name="Zwiers L.-H."/>
            <person name="Turgeon B."/>
            <person name="Goodwin S."/>
            <person name="Spatafora J."/>
            <person name="Crous P."/>
            <person name="Grigoriev I."/>
        </authorList>
    </citation>
    <scope>NUCLEOTIDE SEQUENCE</scope>
    <source>
        <strain evidence="2">CBS 122367</strain>
    </source>
</reference>
<gene>
    <name evidence="2" type="ORF">K458DRAFT_406101</name>
</gene>
<keyword evidence="1" id="KW-0732">Signal</keyword>
<evidence type="ECO:0000313" key="3">
    <source>
        <dbReference type="Proteomes" id="UP000799291"/>
    </source>
</evidence>
<dbReference type="Proteomes" id="UP000799291">
    <property type="component" value="Unassembled WGS sequence"/>
</dbReference>
<feature type="chain" id="PRO_5026088632" description="Ecp2 effector protein domain-containing protein" evidence="1">
    <location>
        <begin position="20"/>
        <end position="164"/>
    </location>
</feature>
<evidence type="ECO:0000313" key="2">
    <source>
        <dbReference type="EMBL" id="KAF2681889.1"/>
    </source>
</evidence>
<proteinExistence type="predicted"/>
<evidence type="ECO:0008006" key="4">
    <source>
        <dbReference type="Google" id="ProtNLM"/>
    </source>
</evidence>
<evidence type="ECO:0000256" key="1">
    <source>
        <dbReference type="SAM" id="SignalP"/>
    </source>
</evidence>
<accession>A0A6G1IVH9</accession>
<dbReference type="OrthoDB" id="3450618at2759"/>
<protein>
    <recommendedName>
        <fullName evidence="4">Ecp2 effector protein domain-containing protein</fullName>
    </recommendedName>
</protein>